<keyword evidence="4" id="KW-1185">Reference proteome</keyword>
<evidence type="ECO:0000259" key="2">
    <source>
        <dbReference type="Pfam" id="PF08174"/>
    </source>
</evidence>
<dbReference type="PANTHER" id="PTHR21538:SF24">
    <property type="entry name" value="PH DOMAIN-CONTAINING PROTEIN"/>
    <property type="match status" value="1"/>
</dbReference>
<name>A0AAW0WS52_CHEQU</name>
<proteinExistence type="predicted"/>
<feature type="compositionally biased region" description="Low complexity" evidence="1">
    <location>
        <begin position="199"/>
        <end position="216"/>
    </location>
</feature>
<feature type="compositionally biased region" description="Acidic residues" evidence="1">
    <location>
        <begin position="233"/>
        <end position="244"/>
    </location>
</feature>
<dbReference type="InterPro" id="IPR012966">
    <property type="entry name" value="AHD"/>
</dbReference>
<sequence length="735" mass="81453">MSGVGPEAWSCGRPVFYNVCISLSNMSGPIIHEHPQSPTVTTSSHSTQSHAHATSTTPIPAHTAAAMPPPAHTAPVTTQPAANTQHISQIKCETNMSGDEGGSYGSRNGQDSKCRCMLGGEVSAGHKTVITVRGGDDDDSDNFKIGTEERRYSTVVSVGWCGSPLCPSRTLENSTHEASQGVCEPELLLLRKVSHTSDYSISSSDSSATSASPTPTKLTIDNAHDSDYFGSSSEEEEEDSEDEDLQARLRAAIARLQAEEQRMGMRRPRAWRRRAPIKEYDLEQRIALEIKMREGTTKLLAACGAQGSHANLPHTLEAAKNLLTSNERMTAYMAELQRRRNSCLPHDGSQPSVARVCLSDLRMPLIWKDSDHFKNKGDYRRFAVFVLLKIGTEIYDTVMVNPVDRSMTDICFDDIIVFNNIPSSFECNLEVYSHVLQNDLTMASTPRKLKRTLHSSISRTVGRKLAASLRDELSNGEMGPKFELVATAKLNLDNVSNNTATFDLAMENVENQVNQLPLFGHFCCRLAAQPDCAIQERIAGYAQVQESDHQQSWCRVYGWQLEVWGSKEDIHLSPHHPLSLSIDRNTEVTQTGATVIVANTSGFDRGHLTLTLETPSEAATWYRCLKQHVADHRHWGPAAEEEMEILTPQPTRHNFILPRRGRFASLYEETPLRDGSPGSEKSSFDDLYGSSAFVNNYCTPAHIPPRPRALTLSSRSSFRRWGSVKCNMPFFKSKS</sequence>
<evidence type="ECO:0000313" key="4">
    <source>
        <dbReference type="Proteomes" id="UP001445076"/>
    </source>
</evidence>
<dbReference type="EMBL" id="JARKIK010000071">
    <property type="protein sequence ID" value="KAK8728699.1"/>
    <property type="molecule type" value="Genomic_DNA"/>
</dbReference>
<dbReference type="Proteomes" id="UP001445076">
    <property type="component" value="Unassembled WGS sequence"/>
</dbReference>
<feature type="compositionally biased region" description="Low complexity" evidence="1">
    <location>
        <begin position="36"/>
        <end position="66"/>
    </location>
</feature>
<dbReference type="GO" id="GO:0000281">
    <property type="term" value="P:mitotic cytokinesis"/>
    <property type="evidence" value="ECO:0007669"/>
    <property type="project" value="TreeGrafter"/>
</dbReference>
<dbReference type="Pfam" id="PF08174">
    <property type="entry name" value="Anillin"/>
    <property type="match status" value="1"/>
</dbReference>
<dbReference type="GO" id="GO:0005826">
    <property type="term" value="C:actomyosin contractile ring"/>
    <property type="evidence" value="ECO:0007669"/>
    <property type="project" value="TreeGrafter"/>
</dbReference>
<dbReference type="GO" id="GO:0000915">
    <property type="term" value="P:actomyosin contractile ring assembly"/>
    <property type="evidence" value="ECO:0007669"/>
    <property type="project" value="TreeGrafter"/>
</dbReference>
<dbReference type="InterPro" id="IPR051364">
    <property type="entry name" value="Cytokinesis/Rho-signaling"/>
</dbReference>
<dbReference type="AlphaFoldDB" id="A0AAW0WS52"/>
<organism evidence="3 4">
    <name type="scientific">Cherax quadricarinatus</name>
    <name type="common">Australian red claw crayfish</name>
    <dbReference type="NCBI Taxonomy" id="27406"/>
    <lineage>
        <taxon>Eukaryota</taxon>
        <taxon>Metazoa</taxon>
        <taxon>Ecdysozoa</taxon>
        <taxon>Arthropoda</taxon>
        <taxon>Crustacea</taxon>
        <taxon>Multicrustacea</taxon>
        <taxon>Malacostraca</taxon>
        <taxon>Eumalacostraca</taxon>
        <taxon>Eucarida</taxon>
        <taxon>Decapoda</taxon>
        <taxon>Pleocyemata</taxon>
        <taxon>Astacidea</taxon>
        <taxon>Parastacoidea</taxon>
        <taxon>Parastacidae</taxon>
        <taxon>Cherax</taxon>
    </lineage>
</organism>
<comment type="caution">
    <text evidence="3">The sequence shown here is derived from an EMBL/GenBank/DDBJ whole genome shotgun (WGS) entry which is preliminary data.</text>
</comment>
<evidence type="ECO:0000256" key="1">
    <source>
        <dbReference type="SAM" id="MobiDB-lite"/>
    </source>
</evidence>
<dbReference type="GO" id="GO:0031106">
    <property type="term" value="P:septin ring organization"/>
    <property type="evidence" value="ECO:0007669"/>
    <property type="project" value="TreeGrafter"/>
</dbReference>
<evidence type="ECO:0000313" key="3">
    <source>
        <dbReference type="EMBL" id="KAK8728699.1"/>
    </source>
</evidence>
<feature type="region of interest" description="Disordered" evidence="1">
    <location>
        <begin position="199"/>
        <end position="244"/>
    </location>
</feature>
<protein>
    <recommendedName>
        <fullName evidence="2">Anillin homology domain-containing protein</fullName>
    </recommendedName>
</protein>
<accession>A0AAW0WS52</accession>
<dbReference type="PANTHER" id="PTHR21538">
    <property type="entry name" value="ANILLIN/RHOTEKIN RTKN"/>
    <property type="match status" value="1"/>
</dbReference>
<reference evidence="3 4" key="1">
    <citation type="journal article" date="2024" name="BMC Genomics">
        <title>Genome assembly of redclaw crayfish (Cherax quadricarinatus) provides insights into its immune adaptation and hypoxia tolerance.</title>
        <authorList>
            <person name="Liu Z."/>
            <person name="Zheng J."/>
            <person name="Li H."/>
            <person name="Fang K."/>
            <person name="Wang S."/>
            <person name="He J."/>
            <person name="Zhou D."/>
            <person name="Weng S."/>
            <person name="Chi M."/>
            <person name="Gu Z."/>
            <person name="He J."/>
            <person name="Li F."/>
            <person name="Wang M."/>
        </authorList>
    </citation>
    <scope>NUCLEOTIDE SEQUENCE [LARGE SCALE GENOMIC DNA]</scope>
    <source>
        <strain evidence="3">ZL_2023a</strain>
    </source>
</reference>
<feature type="domain" description="Anillin homology" evidence="2">
    <location>
        <begin position="354"/>
        <end position="495"/>
    </location>
</feature>
<feature type="region of interest" description="Disordered" evidence="1">
    <location>
        <begin position="31"/>
        <end position="84"/>
    </location>
</feature>
<gene>
    <name evidence="3" type="ORF">OTU49_009102</name>
</gene>
<feature type="compositionally biased region" description="Low complexity" evidence="1">
    <location>
        <begin position="73"/>
        <end position="82"/>
    </location>
</feature>